<evidence type="ECO:0000259" key="4">
    <source>
        <dbReference type="Pfam" id="PF05205"/>
    </source>
</evidence>
<protein>
    <recommendedName>
        <fullName evidence="4">BOD1/SHG1 domain-containing protein</fullName>
    </recommendedName>
</protein>
<dbReference type="Proteomes" id="UP000437017">
    <property type="component" value="Unassembled WGS sequence"/>
</dbReference>
<dbReference type="OrthoDB" id="7605699at2759"/>
<feature type="domain" description="BOD1/SHG1" evidence="4">
    <location>
        <begin position="34"/>
        <end position="95"/>
    </location>
</feature>
<gene>
    <name evidence="5" type="ORF">E2I00_019389</name>
</gene>
<comment type="similarity">
    <text evidence="2">Belongs to the BOD1 family.</text>
</comment>
<organism evidence="5 6">
    <name type="scientific">Balaenoptera physalus</name>
    <name type="common">Fin whale</name>
    <name type="synonym">Balaena physalus</name>
    <dbReference type="NCBI Taxonomy" id="9770"/>
    <lineage>
        <taxon>Eukaryota</taxon>
        <taxon>Metazoa</taxon>
        <taxon>Chordata</taxon>
        <taxon>Craniata</taxon>
        <taxon>Vertebrata</taxon>
        <taxon>Euteleostomi</taxon>
        <taxon>Mammalia</taxon>
        <taxon>Eutheria</taxon>
        <taxon>Laurasiatheria</taxon>
        <taxon>Artiodactyla</taxon>
        <taxon>Whippomorpha</taxon>
        <taxon>Cetacea</taxon>
        <taxon>Mysticeti</taxon>
        <taxon>Balaenopteridae</taxon>
        <taxon>Balaenoptera</taxon>
    </lineage>
</organism>
<dbReference type="PANTHER" id="PTHR47391:SF1">
    <property type="entry name" value="BIORIENTATION OF CHROMOSOMES IN CELL DIVISION 1 LIKE 1"/>
    <property type="match status" value="1"/>
</dbReference>
<dbReference type="InterPro" id="IPR043244">
    <property type="entry name" value="BOD1L1"/>
</dbReference>
<evidence type="ECO:0000313" key="5">
    <source>
        <dbReference type="EMBL" id="KAB0390233.1"/>
    </source>
</evidence>
<dbReference type="EMBL" id="SGJD01005783">
    <property type="protein sequence ID" value="KAB0390233.1"/>
    <property type="molecule type" value="Genomic_DNA"/>
</dbReference>
<keyword evidence="6" id="KW-1185">Reference proteome</keyword>
<name>A0A643BQR4_BALPH</name>
<reference evidence="5 6" key="1">
    <citation type="journal article" date="2019" name="PLoS ONE">
        <title>Genomic analyses reveal an absence of contemporary introgressive admixture between fin whales and blue whales, despite known hybrids.</title>
        <authorList>
            <person name="Westbury M.V."/>
            <person name="Petersen B."/>
            <person name="Lorenzen E.D."/>
        </authorList>
    </citation>
    <scope>NUCLEOTIDE SEQUENCE [LARGE SCALE GENOMIC DNA]</scope>
    <source>
        <strain evidence="5">FinWhale-01</strain>
    </source>
</reference>
<comment type="subcellular location">
    <subcellularLocation>
        <location evidence="1">Chromosome</location>
    </subcellularLocation>
</comment>
<dbReference type="InterPro" id="IPR055264">
    <property type="entry name" value="BOD1/SHG1_dom"/>
</dbReference>
<keyword evidence="3" id="KW-0158">Chromosome</keyword>
<dbReference type="GO" id="GO:0005694">
    <property type="term" value="C:chromosome"/>
    <property type="evidence" value="ECO:0007669"/>
    <property type="project" value="UniProtKB-SubCell"/>
</dbReference>
<dbReference type="AlphaFoldDB" id="A0A643BQR4"/>
<dbReference type="PANTHER" id="PTHR47391">
    <property type="entry name" value="BIORIENTATION OF CHROMOSOMES IN CELL DIVISION 1 LIKE 1"/>
    <property type="match status" value="1"/>
</dbReference>
<sequence>MADRGGGGGTRLVGGGPIHPASLLPGDPQLIALILEQLKSWGLIDSFCRDCLADVDTKSAYQNLRQNVDNFASTHLEKQEWNPTMNKNQLQNGLRCWKLEWTELFTGWWIPS</sequence>
<evidence type="ECO:0000256" key="3">
    <source>
        <dbReference type="ARBA" id="ARBA00022454"/>
    </source>
</evidence>
<evidence type="ECO:0000256" key="2">
    <source>
        <dbReference type="ARBA" id="ARBA00008463"/>
    </source>
</evidence>
<dbReference type="Pfam" id="PF05205">
    <property type="entry name" value="COMPASS-Shg1"/>
    <property type="match status" value="1"/>
</dbReference>
<evidence type="ECO:0000313" key="6">
    <source>
        <dbReference type="Proteomes" id="UP000437017"/>
    </source>
</evidence>
<comment type="caution">
    <text evidence="5">The sequence shown here is derived from an EMBL/GenBank/DDBJ whole genome shotgun (WGS) entry which is preliminary data.</text>
</comment>
<proteinExistence type="inferred from homology"/>
<evidence type="ECO:0000256" key="1">
    <source>
        <dbReference type="ARBA" id="ARBA00004286"/>
    </source>
</evidence>
<accession>A0A643BQR4</accession>